<gene>
    <name evidence="1" type="ORF">MAGCAS_251</name>
</gene>
<name>A0ABX4MFF3_9HYPH</name>
<protein>
    <submittedName>
        <fullName evidence="1">Uncharacterized protein</fullName>
    </submittedName>
</protein>
<sequence>MLALFNSKFSKWSRSIMVDKMLLILSKINKIRTGIIPVPSPMCKVRSPKDLTNNCKYFTEVCDYNDLIKLMVYSVVFKTRIKLVVCYRNNNVHSVNTNLVSFDYGVVDNPLFSITGFDNSNTTSRWLKCFTRSMPMLGKLTTWPRDNRIQGNTIPSLFIKLERDIAKRLA</sequence>
<comment type="caution">
    <text evidence="1">The sequence shown here is derived from an EMBL/GenBank/DDBJ whole genome shotgun (WGS) entry which is preliminary data.</text>
</comment>
<dbReference type="Proteomes" id="UP000229707">
    <property type="component" value="Unassembled WGS sequence"/>
</dbReference>
<evidence type="ECO:0000313" key="1">
    <source>
        <dbReference type="EMBL" id="PIM94863.1"/>
    </source>
</evidence>
<dbReference type="EMBL" id="NXGL01000076">
    <property type="protein sequence ID" value="PIM94863.1"/>
    <property type="molecule type" value="Genomic_DNA"/>
</dbReference>
<evidence type="ECO:0000313" key="2">
    <source>
        <dbReference type="Proteomes" id="UP000229707"/>
    </source>
</evidence>
<proteinExistence type="predicted"/>
<accession>A0ABX4MFF3</accession>
<organism evidence="1 2">
    <name type="scientific">Candidatus Hodgkinia cicadicola</name>
    <dbReference type="NCBI Taxonomy" id="573658"/>
    <lineage>
        <taxon>Bacteria</taxon>
        <taxon>Pseudomonadati</taxon>
        <taxon>Pseudomonadota</taxon>
        <taxon>Alphaproteobacteria</taxon>
        <taxon>Hyphomicrobiales</taxon>
        <taxon>Candidatus Hodgkinia</taxon>
    </lineage>
</organism>
<keyword evidence="2" id="KW-1185">Reference proteome</keyword>
<reference evidence="1" key="1">
    <citation type="submission" date="2017-09" db="EMBL/GenBank/DDBJ databases">
        <authorList>
            <person name="Campbell M.A."/>
            <person name="Lukasik P."/>
            <person name="Simon C."/>
            <person name="McCutcheon J.P."/>
        </authorList>
    </citation>
    <scope>NUCLEOTIDE SEQUENCE [LARGE SCALE GENOMIC DNA]</scope>
    <source>
        <strain evidence="1">MAGCAS</strain>
    </source>
</reference>